<dbReference type="SUPFAM" id="SSF51679">
    <property type="entry name" value="Bacterial luciferase-like"/>
    <property type="match status" value="1"/>
</dbReference>
<sequence>MVGALKIDRGFPGRPADVAATVARVEDDGFDGCWTGEINHDPFLGALLAAEHSRTVSIGTSITVAFARNPMTLAQSAWDLADYSGGRFLLGLGTQIRPHIEKRFCMPWSRPVARMAEYIAALREIWRCWRTGDRLSFTGEFYTHSLMTPMFTPEPTEVTDPPILLAAVGPAMTALCGRAADGMLVHAFSTARYFDEVSAPALRAGLDDAGRSRDELTVAAPVFIATGRDDAEIASAADRLRTQIAFYASTPAYRPVLDVHGWGELQPELRRCSRDGDWAGMGQRIDDEVLSTFAVVAPPEEVAATLWQRCAGRIDRVLPGFAAGTDEGLAGEILDDLRNQIRTQER</sequence>
<dbReference type="AlphaFoldDB" id="A0A1X0DH54"/>
<dbReference type="Proteomes" id="UP000192801">
    <property type="component" value="Unassembled WGS sequence"/>
</dbReference>
<keyword evidence="2" id="KW-1185">Reference proteome</keyword>
<dbReference type="InterPro" id="IPR011251">
    <property type="entry name" value="Luciferase-like_dom"/>
</dbReference>
<reference evidence="1 2" key="1">
    <citation type="submission" date="2016-12" db="EMBL/GenBank/DDBJ databases">
        <title>The new phylogeny of genus Mycobacterium.</title>
        <authorList>
            <person name="Tortoli E."/>
            <person name="Trovato A."/>
            <person name="Cirillo D.M."/>
        </authorList>
    </citation>
    <scope>NUCLEOTIDE SEQUENCE [LARGE SCALE GENOMIC DNA]</scope>
    <source>
        <strain evidence="1 2">DSM 45130</strain>
    </source>
</reference>
<dbReference type="InterPro" id="IPR036661">
    <property type="entry name" value="Luciferase-like_sf"/>
</dbReference>
<dbReference type="EMBL" id="MVHS01000015">
    <property type="protein sequence ID" value="ORA71170.1"/>
    <property type="molecule type" value="Genomic_DNA"/>
</dbReference>
<dbReference type="OrthoDB" id="3284378at2"/>
<dbReference type="NCBIfam" id="TIGR03617">
    <property type="entry name" value="F420_MSMEG_2256"/>
    <property type="match status" value="1"/>
</dbReference>
<evidence type="ECO:0000313" key="1">
    <source>
        <dbReference type="EMBL" id="ORA71170.1"/>
    </source>
</evidence>
<dbReference type="Pfam" id="PF00296">
    <property type="entry name" value="Bac_luciferase"/>
    <property type="match status" value="1"/>
</dbReference>
<dbReference type="InterPro" id="IPR019919">
    <property type="entry name" value="Lucif-like_OxRdtase_MSMEG_2256"/>
</dbReference>
<evidence type="ECO:0000313" key="2">
    <source>
        <dbReference type="Proteomes" id="UP000192801"/>
    </source>
</evidence>
<proteinExistence type="predicted"/>
<dbReference type="InterPro" id="IPR050564">
    <property type="entry name" value="F420-G6PD/mer"/>
</dbReference>
<gene>
    <name evidence="1" type="ORF">BST26_08730</name>
</gene>
<dbReference type="GO" id="GO:0016705">
    <property type="term" value="F:oxidoreductase activity, acting on paired donors, with incorporation or reduction of molecular oxygen"/>
    <property type="evidence" value="ECO:0007669"/>
    <property type="project" value="InterPro"/>
</dbReference>
<accession>A0A1X0DH54</accession>
<dbReference type="CDD" id="cd01097">
    <property type="entry name" value="Tetrahydromethanopterin_reductase"/>
    <property type="match status" value="1"/>
</dbReference>
<dbReference type="Gene3D" id="3.20.20.30">
    <property type="entry name" value="Luciferase-like domain"/>
    <property type="match status" value="1"/>
</dbReference>
<protein>
    <submittedName>
        <fullName evidence="1">LLM class F420-dependent oxidoreductase</fullName>
    </submittedName>
</protein>
<name>A0A1X0DH54_9MYCO</name>
<dbReference type="PANTHER" id="PTHR43244:SF2">
    <property type="entry name" value="CONSERVED HYPOTHETICAL ALANINE AND PROLINE-RICH PROTEIN"/>
    <property type="match status" value="1"/>
</dbReference>
<dbReference type="STRING" id="444597.BST26_08730"/>
<organism evidence="1 2">
    <name type="scientific">Mycolicibacterium insubricum</name>
    <dbReference type="NCBI Taxonomy" id="444597"/>
    <lineage>
        <taxon>Bacteria</taxon>
        <taxon>Bacillati</taxon>
        <taxon>Actinomycetota</taxon>
        <taxon>Actinomycetes</taxon>
        <taxon>Mycobacteriales</taxon>
        <taxon>Mycobacteriaceae</taxon>
        <taxon>Mycolicibacterium</taxon>
    </lineage>
</organism>
<dbReference type="RefSeq" id="WP_083030379.1">
    <property type="nucleotide sequence ID" value="NZ_AP022618.1"/>
</dbReference>
<dbReference type="PANTHER" id="PTHR43244">
    <property type="match status" value="1"/>
</dbReference>
<comment type="caution">
    <text evidence="1">The sequence shown here is derived from an EMBL/GenBank/DDBJ whole genome shotgun (WGS) entry which is preliminary data.</text>
</comment>